<keyword evidence="3" id="KW-0342">GTP-binding</keyword>
<evidence type="ECO:0000313" key="6">
    <source>
        <dbReference type="WBParaSite" id="ACAC_0000410201-mRNA-1"/>
    </source>
</evidence>
<dbReference type="SMART" id="SM00175">
    <property type="entry name" value="RAB"/>
    <property type="match status" value="1"/>
</dbReference>
<dbReference type="FunFam" id="3.40.50.300:FF:002060">
    <property type="entry name" value="Rho family GTPase"/>
    <property type="match status" value="1"/>
</dbReference>
<evidence type="ECO:0000256" key="2">
    <source>
        <dbReference type="ARBA" id="ARBA00022741"/>
    </source>
</evidence>
<keyword evidence="5" id="KW-1185">Reference proteome</keyword>
<evidence type="ECO:0000256" key="1">
    <source>
        <dbReference type="ARBA" id="ARBA00004370"/>
    </source>
</evidence>
<sequence length="166" mass="18524">MQAIKCVVLGDSAVGKTHLLNSYIANALPGKTIPMVIFDYSVTVMVDGNPIDLCLWDIGEDKLEYVRFLFLRYQSVHIFLICFSVVNPASFENVRTKWYPEVSKLSPTALIILVGTQADLRNDRETIERLRESGLKPVSRAQGLAMADEIKAAKYLECSAVTHQGM</sequence>
<dbReference type="GO" id="GO:0016020">
    <property type="term" value="C:membrane"/>
    <property type="evidence" value="ECO:0007669"/>
    <property type="project" value="UniProtKB-SubCell"/>
</dbReference>
<evidence type="ECO:0000256" key="4">
    <source>
        <dbReference type="ARBA" id="ARBA00023136"/>
    </source>
</evidence>
<dbReference type="GO" id="GO:0003924">
    <property type="term" value="F:GTPase activity"/>
    <property type="evidence" value="ECO:0007669"/>
    <property type="project" value="InterPro"/>
</dbReference>
<dbReference type="PROSITE" id="PS51419">
    <property type="entry name" value="RAB"/>
    <property type="match status" value="1"/>
</dbReference>
<dbReference type="STRING" id="6313.A0A0K0D207"/>
<dbReference type="PANTHER" id="PTHR24072">
    <property type="entry name" value="RHO FAMILY GTPASE"/>
    <property type="match status" value="1"/>
</dbReference>
<evidence type="ECO:0000313" key="5">
    <source>
        <dbReference type="Proteomes" id="UP000035642"/>
    </source>
</evidence>
<dbReference type="Proteomes" id="UP000035642">
    <property type="component" value="Unassembled WGS sequence"/>
</dbReference>
<dbReference type="InterPro" id="IPR001806">
    <property type="entry name" value="Small_GTPase"/>
</dbReference>
<dbReference type="InterPro" id="IPR005225">
    <property type="entry name" value="Small_GTP-bd"/>
</dbReference>
<keyword evidence="2" id="KW-0547">Nucleotide-binding</keyword>
<dbReference type="PRINTS" id="PR00449">
    <property type="entry name" value="RASTRNSFRMNG"/>
</dbReference>
<comment type="subcellular location">
    <subcellularLocation>
        <location evidence="1">Membrane</location>
    </subcellularLocation>
</comment>
<dbReference type="InterPro" id="IPR027417">
    <property type="entry name" value="P-loop_NTPase"/>
</dbReference>
<evidence type="ECO:0000256" key="3">
    <source>
        <dbReference type="ARBA" id="ARBA00023134"/>
    </source>
</evidence>
<dbReference type="PROSITE" id="PS51420">
    <property type="entry name" value="RHO"/>
    <property type="match status" value="1"/>
</dbReference>
<dbReference type="AlphaFoldDB" id="A0A0K0D207"/>
<name>A0A0K0D207_ANGCA</name>
<dbReference type="Gene3D" id="3.40.50.300">
    <property type="entry name" value="P-loop containing nucleotide triphosphate hydrolases"/>
    <property type="match status" value="1"/>
</dbReference>
<dbReference type="GO" id="GO:0007264">
    <property type="term" value="P:small GTPase-mediated signal transduction"/>
    <property type="evidence" value="ECO:0007669"/>
    <property type="project" value="InterPro"/>
</dbReference>
<proteinExistence type="predicted"/>
<dbReference type="SMART" id="SM00174">
    <property type="entry name" value="RHO"/>
    <property type="match status" value="1"/>
</dbReference>
<dbReference type="WBParaSite" id="ACAC_0000410201-mRNA-1">
    <property type="protein sequence ID" value="ACAC_0000410201-mRNA-1"/>
    <property type="gene ID" value="ACAC_0000410201"/>
</dbReference>
<dbReference type="InterPro" id="IPR003578">
    <property type="entry name" value="Small_GTPase_Rho"/>
</dbReference>
<dbReference type="SUPFAM" id="SSF52540">
    <property type="entry name" value="P-loop containing nucleoside triphosphate hydrolases"/>
    <property type="match status" value="1"/>
</dbReference>
<reference evidence="6" key="2">
    <citation type="submission" date="2017-02" db="UniProtKB">
        <authorList>
            <consortium name="WormBaseParasite"/>
        </authorList>
    </citation>
    <scope>IDENTIFICATION</scope>
</reference>
<accession>A0A0K0D207</accession>
<protein>
    <submittedName>
        <fullName evidence="6">Rho-related GTP-binding protein RhoU</fullName>
    </submittedName>
</protein>
<keyword evidence="4" id="KW-0472">Membrane</keyword>
<dbReference type="GO" id="GO:0005525">
    <property type="term" value="F:GTP binding"/>
    <property type="evidence" value="ECO:0007669"/>
    <property type="project" value="UniProtKB-KW"/>
</dbReference>
<dbReference type="NCBIfam" id="TIGR00231">
    <property type="entry name" value="small_GTP"/>
    <property type="match status" value="1"/>
</dbReference>
<organism evidence="5 6">
    <name type="scientific">Angiostrongylus cantonensis</name>
    <name type="common">Rat lungworm</name>
    <dbReference type="NCBI Taxonomy" id="6313"/>
    <lineage>
        <taxon>Eukaryota</taxon>
        <taxon>Metazoa</taxon>
        <taxon>Ecdysozoa</taxon>
        <taxon>Nematoda</taxon>
        <taxon>Chromadorea</taxon>
        <taxon>Rhabditida</taxon>
        <taxon>Rhabditina</taxon>
        <taxon>Rhabditomorpha</taxon>
        <taxon>Strongyloidea</taxon>
        <taxon>Metastrongylidae</taxon>
        <taxon>Angiostrongylus</taxon>
    </lineage>
</organism>
<reference evidence="5" key="1">
    <citation type="submission" date="2012-09" db="EMBL/GenBank/DDBJ databases">
        <authorList>
            <person name="Martin A.A."/>
        </authorList>
    </citation>
    <scope>NUCLEOTIDE SEQUENCE</scope>
</reference>
<dbReference type="Pfam" id="PF00071">
    <property type="entry name" value="Ras"/>
    <property type="match status" value="1"/>
</dbReference>